<organism evidence="2 3">
    <name type="scientific">Microbacterium wangchenii</name>
    <dbReference type="NCBI Taxonomy" id="2541726"/>
    <lineage>
        <taxon>Bacteria</taxon>
        <taxon>Bacillati</taxon>
        <taxon>Actinomycetota</taxon>
        <taxon>Actinomycetes</taxon>
        <taxon>Micrococcales</taxon>
        <taxon>Microbacteriaceae</taxon>
        <taxon>Microbacterium</taxon>
    </lineage>
</organism>
<evidence type="ECO:0000313" key="2">
    <source>
        <dbReference type="EMBL" id="QBR89128.1"/>
    </source>
</evidence>
<keyword evidence="3" id="KW-1185">Reference proteome</keyword>
<sequence>MTLWSRLCRSGGQAAPEAGQVPATEPKTDHAAQFALLLGELERRLASQDRRMANAESRSGVLIASSAVFAGLLVATPMSYEVLVALVVNIAAAGFGIATIFPKSIEELKPGRVRQRLLETDVDSASLYLVDQYLSLIERREAWISLRMRLVKAGLGLLGASLILAAVAISREL</sequence>
<reference evidence="2 3" key="1">
    <citation type="submission" date="2019-03" db="EMBL/GenBank/DDBJ databases">
        <authorList>
            <person name="Dong K."/>
        </authorList>
    </citation>
    <scope>NUCLEOTIDE SEQUENCE [LARGE SCALE GENOMIC DNA]</scope>
    <source>
        <strain evidence="3">dk512</strain>
    </source>
</reference>
<dbReference type="EMBL" id="CP038266">
    <property type="protein sequence ID" value="QBR89128.1"/>
    <property type="molecule type" value="Genomic_DNA"/>
</dbReference>
<name>A0ABX5SVH4_9MICO</name>
<evidence type="ECO:0000313" key="3">
    <source>
        <dbReference type="Proteomes" id="UP000295748"/>
    </source>
</evidence>
<accession>A0ABX5SVH4</accession>
<evidence type="ECO:0008006" key="4">
    <source>
        <dbReference type="Google" id="ProtNLM"/>
    </source>
</evidence>
<dbReference type="Proteomes" id="UP000295748">
    <property type="component" value="Chromosome"/>
</dbReference>
<keyword evidence="1" id="KW-0812">Transmembrane</keyword>
<protein>
    <recommendedName>
        <fullName evidence="4">Integral membrane plasmid transfer protein</fullName>
    </recommendedName>
</protein>
<keyword evidence="1" id="KW-0472">Membrane</keyword>
<proteinExistence type="predicted"/>
<keyword evidence="1" id="KW-1133">Transmembrane helix</keyword>
<feature type="transmembrane region" description="Helical" evidence="1">
    <location>
        <begin position="150"/>
        <end position="169"/>
    </location>
</feature>
<feature type="transmembrane region" description="Helical" evidence="1">
    <location>
        <begin position="59"/>
        <end position="76"/>
    </location>
</feature>
<gene>
    <name evidence="2" type="ORF">E4K62_10795</name>
</gene>
<dbReference type="RefSeq" id="WP_135067324.1">
    <property type="nucleotide sequence ID" value="NZ_JBHUCT010000006.1"/>
</dbReference>
<feature type="transmembrane region" description="Helical" evidence="1">
    <location>
        <begin position="82"/>
        <end position="102"/>
    </location>
</feature>
<evidence type="ECO:0000256" key="1">
    <source>
        <dbReference type="SAM" id="Phobius"/>
    </source>
</evidence>